<dbReference type="Proteomes" id="UP000240424">
    <property type="component" value="Unassembled WGS sequence"/>
</dbReference>
<proteinExistence type="predicted"/>
<gene>
    <name evidence="1" type="ORF">MNAB215_2796</name>
</gene>
<accession>A0A2U3PA83</accession>
<evidence type="ECO:0000313" key="1">
    <source>
        <dbReference type="EMBL" id="SPM40595.1"/>
    </source>
</evidence>
<evidence type="ECO:0000313" key="2">
    <source>
        <dbReference type="Proteomes" id="UP000240424"/>
    </source>
</evidence>
<name>A0A2U3PA83_9MYCO</name>
<dbReference type="AlphaFoldDB" id="A0A2U3PA83"/>
<feature type="non-terminal residue" evidence="1">
    <location>
        <position position="1"/>
    </location>
</feature>
<sequence length="119" mass="12859">VTTATTQQPDIPLPAGAMADAESWGFWDNQFRIFHGADRVVSDPAGNKVAEVQTGGIQFPDGSIDQIECPPRVDVYVHADDGLTADQARELALLLALTADEVDRWTRHVATTDSAEVAR</sequence>
<reference evidence="1 2" key="1">
    <citation type="submission" date="2017-01" db="EMBL/GenBank/DDBJ databases">
        <authorList>
            <consortium name="Urmite Genomes"/>
        </authorList>
    </citation>
    <scope>NUCLEOTIDE SEQUENCE [LARGE SCALE GENOMIC DNA]</scope>
    <source>
        <strain evidence="1 2">AB215</strain>
    </source>
</reference>
<protein>
    <submittedName>
        <fullName evidence="1">Uncharacterized protein</fullName>
    </submittedName>
</protein>
<organism evidence="1 2">
    <name type="scientific">Mycobacterium numidiamassiliense</name>
    <dbReference type="NCBI Taxonomy" id="1841861"/>
    <lineage>
        <taxon>Bacteria</taxon>
        <taxon>Bacillati</taxon>
        <taxon>Actinomycetota</taxon>
        <taxon>Actinomycetes</taxon>
        <taxon>Mycobacteriales</taxon>
        <taxon>Mycobacteriaceae</taxon>
        <taxon>Mycobacterium</taxon>
    </lineage>
</organism>
<dbReference type="STRING" id="1841861.GCA_900157365_01116"/>
<keyword evidence="2" id="KW-1185">Reference proteome</keyword>
<dbReference type="EMBL" id="FUEZ01000004">
    <property type="protein sequence ID" value="SPM40595.1"/>
    <property type="molecule type" value="Genomic_DNA"/>
</dbReference>